<keyword evidence="5 8" id="KW-1133">Transmembrane helix</keyword>
<organism evidence="9 10">
    <name type="scientific">Megaselia scalaris</name>
    <name type="common">Humpbacked fly</name>
    <name type="synonym">Phora scalaris</name>
    <dbReference type="NCBI Taxonomy" id="36166"/>
    <lineage>
        <taxon>Eukaryota</taxon>
        <taxon>Metazoa</taxon>
        <taxon>Ecdysozoa</taxon>
        <taxon>Arthropoda</taxon>
        <taxon>Hexapoda</taxon>
        <taxon>Insecta</taxon>
        <taxon>Pterygota</taxon>
        <taxon>Neoptera</taxon>
        <taxon>Endopterygota</taxon>
        <taxon>Diptera</taxon>
        <taxon>Brachycera</taxon>
        <taxon>Muscomorpha</taxon>
        <taxon>Platypezoidea</taxon>
        <taxon>Phoridae</taxon>
        <taxon>Megaseliini</taxon>
        <taxon>Megaselia</taxon>
    </lineage>
</organism>
<name>T1GBT6_MEGSC</name>
<reference evidence="10" key="1">
    <citation type="submission" date="2013-02" db="EMBL/GenBank/DDBJ databases">
        <authorList>
            <person name="Hughes D."/>
        </authorList>
    </citation>
    <scope>NUCLEOTIDE SEQUENCE</scope>
    <source>
        <strain>Durham</strain>
        <strain evidence="10">NC isolate 2 -- Noor lab</strain>
    </source>
</reference>
<evidence type="ECO:0000313" key="10">
    <source>
        <dbReference type="Proteomes" id="UP000015102"/>
    </source>
</evidence>
<dbReference type="EMBL" id="CAQQ02038168">
    <property type="status" value="NOT_ANNOTATED_CDS"/>
    <property type="molecule type" value="Genomic_DNA"/>
</dbReference>
<comment type="subcellular location">
    <subcellularLocation>
        <location evidence="1">Membrane</location>
        <topology evidence="1">Multi-pass membrane protein</topology>
    </subcellularLocation>
</comment>
<dbReference type="Proteomes" id="UP000015102">
    <property type="component" value="Unassembled WGS sequence"/>
</dbReference>
<dbReference type="GO" id="GO:0016020">
    <property type="term" value="C:membrane"/>
    <property type="evidence" value="ECO:0007669"/>
    <property type="project" value="UniProtKB-SubCell"/>
</dbReference>
<dbReference type="InterPro" id="IPR000109">
    <property type="entry name" value="POT_fam"/>
</dbReference>
<keyword evidence="4" id="KW-0653">Protein transport</keyword>
<dbReference type="STRING" id="36166.T1GBT6"/>
<evidence type="ECO:0000256" key="5">
    <source>
        <dbReference type="ARBA" id="ARBA00022989"/>
    </source>
</evidence>
<dbReference type="GO" id="GO:0015833">
    <property type="term" value="P:peptide transport"/>
    <property type="evidence" value="ECO:0007669"/>
    <property type="project" value="UniProtKB-KW"/>
</dbReference>
<reference evidence="9" key="2">
    <citation type="submission" date="2015-06" db="UniProtKB">
        <authorList>
            <consortium name="EnsemblMetazoa"/>
        </authorList>
    </citation>
    <scope>IDENTIFICATION</scope>
</reference>
<evidence type="ECO:0000256" key="3">
    <source>
        <dbReference type="ARBA" id="ARBA00022692"/>
    </source>
</evidence>
<dbReference type="OMA" id="NTLECEP"/>
<comment type="similarity">
    <text evidence="2">Belongs to the major facilitator superfamily. Proton-dependent oligopeptide transporter (POT/PTR) (TC 2.A.17) family.</text>
</comment>
<evidence type="ECO:0000313" key="9">
    <source>
        <dbReference type="EnsemblMetazoa" id="MESCA000724-PA"/>
    </source>
</evidence>
<sequence>MLWQLPQYIVITAGEVMFSVTGLEFSFTQAPASMKSVLQACWLLSVAIGNMLVVVIAELKLFESQSAEFCLFAILMVVDMAVFVLLCRTYTYVDYSSGNEDEVEHNPSKKTATLEGHSNKAFSDDQ</sequence>
<dbReference type="InterPro" id="IPR036259">
    <property type="entry name" value="MFS_trans_sf"/>
</dbReference>
<keyword evidence="4" id="KW-0813">Transport</keyword>
<feature type="transmembrane region" description="Helical" evidence="8">
    <location>
        <begin position="37"/>
        <end position="57"/>
    </location>
</feature>
<proteinExistence type="inferred from homology"/>
<evidence type="ECO:0000256" key="7">
    <source>
        <dbReference type="SAM" id="MobiDB-lite"/>
    </source>
</evidence>
<feature type="transmembrane region" description="Helical" evidence="8">
    <location>
        <begin position="6"/>
        <end position="25"/>
    </location>
</feature>
<dbReference type="EnsemblMetazoa" id="MESCA000724-RA">
    <property type="protein sequence ID" value="MESCA000724-PA"/>
    <property type="gene ID" value="MESCA000724"/>
</dbReference>
<feature type="transmembrane region" description="Helical" evidence="8">
    <location>
        <begin position="69"/>
        <end position="87"/>
    </location>
</feature>
<keyword evidence="3 8" id="KW-0812">Transmembrane</keyword>
<evidence type="ECO:0000256" key="6">
    <source>
        <dbReference type="ARBA" id="ARBA00023136"/>
    </source>
</evidence>
<feature type="region of interest" description="Disordered" evidence="7">
    <location>
        <begin position="98"/>
        <end position="126"/>
    </location>
</feature>
<evidence type="ECO:0000256" key="4">
    <source>
        <dbReference type="ARBA" id="ARBA00022856"/>
    </source>
</evidence>
<accession>T1GBT6</accession>
<dbReference type="GO" id="GO:0022857">
    <property type="term" value="F:transmembrane transporter activity"/>
    <property type="evidence" value="ECO:0007669"/>
    <property type="project" value="InterPro"/>
</dbReference>
<evidence type="ECO:0008006" key="11">
    <source>
        <dbReference type="Google" id="ProtNLM"/>
    </source>
</evidence>
<dbReference type="HOGENOM" id="CLU_163777_0_0_1"/>
<evidence type="ECO:0000256" key="8">
    <source>
        <dbReference type="SAM" id="Phobius"/>
    </source>
</evidence>
<dbReference type="Pfam" id="PF00854">
    <property type="entry name" value="PTR2"/>
    <property type="match status" value="1"/>
</dbReference>
<keyword evidence="6 8" id="KW-0472">Membrane</keyword>
<dbReference type="AlphaFoldDB" id="T1GBT6"/>
<dbReference type="Gene3D" id="1.20.1250.20">
    <property type="entry name" value="MFS general substrate transporter like domains"/>
    <property type="match status" value="1"/>
</dbReference>
<protein>
    <recommendedName>
        <fullName evidence="11">Major facilitator superfamily (MFS) profile domain-containing protein</fullName>
    </recommendedName>
</protein>
<keyword evidence="10" id="KW-1185">Reference proteome</keyword>
<dbReference type="PANTHER" id="PTHR11654">
    <property type="entry name" value="OLIGOPEPTIDE TRANSPORTER-RELATED"/>
    <property type="match status" value="1"/>
</dbReference>
<evidence type="ECO:0000256" key="2">
    <source>
        <dbReference type="ARBA" id="ARBA00005982"/>
    </source>
</evidence>
<evidence type="ECO:0000256" key="1">
    <source>
        <dbReference type="ARBA" id="ARBA00004141"/>
    </source>
</evidence>
<keyword evidence="4" id="KW-0571">Peptide transport</keyword>